<proteinExistence type="predicted"/>
<evidence type="ECO:0000313" key="1">
    <source>
        <dbReference type="EMBL" id="BBI51888.1"/>
    </source>
</evidence>
<evidence type="ECO:0000313" key="2">
    <source>
        <dbReference type="Proteomes" id="UP000289555"/>
    </source>
</evidence>
<protein>
    <submittedName>
        <fullName evidence="1">Uncharacterized protein</fullName>
    </submittedName>
</protein>
<sequence length="93" mass="10429">MGTHALCMNHPNSPWHMKPVYGWRLYSDGSLDALLADENKAAMTPILLGDTCLYSAHARHQTVYFFQRHIANRILEEDPATLDALAMMVVASD</sequence>
<gene>
    <name evidence="1" type="ORF">HORIV_43090</name>
</gene>
<dbReference type="Proteomes" id="UP000289555">
    <property type="component" value="Chromosome"/>
</dbReference>
<name>A0ABN5WZ80_9GAMM</name>
<keyword evidence="2" id="KW-1185">Reference proteome</keyword>
<dbReference type="EMBL" id="AP019416">
    <property type="protein sequence ID" value="BBI51888.1"/>
    <property type="molecule type" value="Genomic_DNA"/>
</dbReference>
<accession>A0ABN5WZ80</accession>
<organism evidence="1 2">
    <name type="scientific">Vreelandella olivaria</name>
    <dbReference type="NCBI Taxonomy" id="390919"/>
    <lineage>
        <taxon>Bacteria</taxon>
        <taxon>Pseudomonadati</taxon>
        <taxon>Pseudomonadota</taxon>
        <taxon>Gammaproteobacteria</taxon>
        <taxon>Oceanospirillales</taxon>
        <taxon>Halomonadaceae</taxon>
        <taxon>Vreelandella</taxon>
    </lineage>
</organism>
<reference evidence="2" key="1">
    <citation type="journal article" date="2019" name="Microbiol. Resour. Announc.">
        <title>Complete Genome Sequence of Halomonas olivaria, a Moderately Halophilic Bacterium Isolated from Olive Processing Effluents, Obtained by Nanopore Sequencing.</title>
        <authorList>
            <person name="Nagata S."/>
            <person name="Ii K.M."/>
            <person name="Tsukimi T."/>
            <person name="Miura M.C."/>
            <person name="Galipon J."/>
            <person name="Arakawa K."/>
        </authorList>
    </citation>
    <scope>NUCLEOTIDE SEQUENCE [LARGE SCALE GENOMIC DNA]</scope>
    <source>
        <strain evidence="2">TYRC17</strain>
    </source>
</reference>